<name>A0A0D8XBG1_DICVI</name>
<proteinExistence type="predicted"/>
<sequence>MSRCWAESRSFYGLLDVVEVQRIFGAFFSSY</sequence>
<keyword evidence="2" id="KW-1185">Reference proteome</keyword>
<reference evidence="1 2" key="1">
    <citation type="submission" date="2013-11" db="EMBL/GenBank/DDBJ databases">
        <title>Draft genome of the bovine lungworm Dictyocaulus viviparus.</title>
        <authorList>
            <person name="Mitreva M."/>
        </authorList>
    </citation>
    <scope>NUCLEOTIDE SEQUENCE [LARGE SCALE GENOMIC DNA]</scope>
    <source>
        <strain evidence="1 2">HannoverDv2000</strain>
    </source>
</reference>
<reference evidence="2" key="2">
    <citation type="journal article" date="2016" name="Sci. Rep.">
        <title>Dictyocaulus viviparus genome, variome and transcriptome elucidate lungworm biology and support future intervention.</title>
        <authorList>
            <person name="McNulty S.N."/>
            <person name="Strube C."/>
            <person name="Rosa B.A."/>
            <person name="Martin J.C."/>
            <person name="Tyagi R."/>
            <person name="Choi Y.J."/>
            <person name="Wang Q."/>
            <person name="Hallsworth Pepin K."/>
            <person name="Zhang X."/>
            <person name="Ozersky P."/>
            <person name="Wilson R.K."/>
            <person name="Sternberg P.W."/>
            <person name="Gasser R.B."/>
            <person name="Mitreva M."/>
        </authorList>
    </citation>
    <scope>NUCLEOTIDE SEQUENCE [LARGE SCALE GENOMIC DNA]</scope>
    <source>
        <strain evidence="2">HannoverDv2000</strain>
    </source>
</reference>
<evidence type="ECO:0000313" key="2">
    <source>
        <dbReference type="Proteomes" id="UP000053766"/>
    </source>
</evidence>
<dbReference type="Proteomes" id="UP000053766">
    <property type="component" value="Unassembled WGS sequence"/>
</dbReference>
<organism evidence="1 2">
    <name type="scientific">Dictyocaulus viviparus</name>
    <name type="common">Bovine lungworm</name>
    <dbReference type="NCBI Taxonomy" id="29172"/>
    <lineage>
        <taxon>Eukaryota</taxon>
        <taxon>Metazoa</taxon>
        <taxon>Ecdysozoa</taxon>
        <taxon>Nematoda</taxon>
        <taxon>Chromadorea</taxon>
        <taxon>Rhabditida</taxon>
        <taxon>Rhabditina</taxon>
        <taxon>Rhabditomorpha</taxon>
        <taxon>Strongyloidea</taxon>
        <taxon>Metastrongylidae</taxon>
        <taxon>Dictyocaulus</taxon>
    </lineage>
</organism>
<dbReference type="EMBL" id="KN720460">
    <property type="protein sequence ID" value="KJH39801.1"/>
    <property type="molecule type" value="Genomic_DNA"/>
</dbReference>
<evidence type="ECO:0000313" key="1">
    <source>
        <dbReference type="EMBL" id="KJH39801.1"/>
    </source>
</evidence>
<accession>A0A0D8XBG1</accession>
<dbReference type="AlphaFoldDB" id="A0A0D8XBG1"/>
<gene>
    <name evidence="1" type="ORF">DICVIV_14310</name>
</gene>
<protein>
    <submittedName>
        <fullName evidence="1">Uncharacterized protein</fullName>
    </submittedName>
</protein>